<reference evidence="3 4" key="1">
    <citation type="submission" date="2014-10" db="EMBL/GenBank/DDBJ databases">
        <title>Genome sequencing of Vitellibacter vladivostokensis KMM 3516.</title>
        <authorList>
            <person name="Thevarajoo S."/>
            <person name="Selvaratnam C."/>
            <person name="Goh K.M."/>
            <person name="Chong C.S."/>
        </authorList>
    </citation>
    <scope>NUCLEOTIDE SEQUENCE [LARGE SCALE GENOMIC DNA]</scope>
    <source>
        <strain evidence="3 4">KMM 3516</strain>
    </source>
</reference>
<dbReference type="EMBL" id="JSVU01000005">
    <property type="protein sequence ID" value="KJJ38290.1"/>
    <property type="molecule type" value="Genomic_DNA"/>
</dbReference>
<evidence type="ECO:0000313" key="4">
    <source>
        <dbReference type="Proteomes" id="UP000033497"/>
    </source>
</evidence>
<gene>
    <name evidence="3" type="ORF">MB09_09555</name>
</gene>
<feature type="region of interest" description="Disordered" evidence="1">
    <location>
        <begin position="102"/>
        <end position="125"/>
    </location>
</feature>
<evidence type="ECO:0000256" key="1">
    <source>
        <dbReference type="SAM" id="MobiDB-lite"/>
    </source>
</evidence>
<protein>
    <recommendedName>
        <fullName evidence="5">Curlin</fullName>
    </recommendedName>
</protein>
<keyword evidence="4" id="KW-1185">Reference proteome</keyword>
<evidence type="ECO:0008006" key="5">
    <source>
        <dbReference type="Google" id="ProtNLM"/>
    </source>
</evidence>
<proteinExistence type="predicted"/>
<dbReference type="RefSeq" id="WP_045080664.1">
    <property type="nucleotide sequence ID" value="NZ_JSVU01000005.1"/>
</dbReference>
<feature type="signal peptide" evidence="2">
    <location>
        <begin position="1"/>
        <end position="21"/>
    </location>
</feature>
<feature type="compositionally biased region" description="Low complexity" evidence="1">
    <location>
        <begin position="30"/>
        <end position="44"/>
    </location>
</feature>
<name>A0ABR5DHL6_9FLAO</name>
<feature type="compositionally biased region" description="Polar residues" evidence="1">
    <location>
        <begin position="104"/>
        <end position="125"/>
    </location>
</feature>
<organism evidence="3 4">
    <name type="scientific">Aequorivita vladivostokensis</name>
    <dbReference type="NCBI Taxonomy" id="171194"/>
    <lineage>
        <taxon>Bacteria</taxon>
        <taxon>Pseudomonadati</taxon>
        <taxon>Bacteroidota</taxon>
        <taxon>Flavobacteriia</taxon>
        <taxon>Flavobacteriales</taxon>
        <taxon>Flavobacteriaceae</taxon>
        <taxon>Aequorivita</taxon>
    </lineage>
</organism>
<evidence type="ECO:0000313" key="3">
    <source>
        <dbReference type="EMBL" id="KJJ38290.1"/>
    </source>
</evidence>
<evidence type="ECO:0000256" key="2">
    <source>
        <dbReference type="SAM" id="SignalP"/>
    </source>
</evidence>
<feature type="chain" id="PRO_5047208783" description="Curlin" evidence="2">
    <location>
        <begin position="22"/>
        <end position="487"/>
    </location>
</feature>
<sequence>MKKVILGAAALMIGAIGFAQYTPDAPGAAGTIGNNSSSSTANTGESIQNGDNQKVKVRQVGTEQSAASYQDNGAGIGSNQAFIKQIGSVTGTSGYLNRAEVHQKGSTNESTQLQEGDNNSSLVNQGMTDMASADNKVWARQGTNEQAENNSLEVNQDGDRNESRTLQTYDNSEALVNQMGDDNAADIKQRAFSNGTEGHAAEVNQDGDRNQALIDQTGLGARNEATTIQFGDDNSSYQIQVATSSTAGEGNNALVTQGDGSTTTQIETDLWTNGLLTVDDIDNGSFNPGSDGSIARQEQYGTNNAVEAQQFGEDNQSYQIQGNFLSGSSDGNRALVVQNAYGSPAGGGNNAAQVQLGDDNDAAIGQNGNDHTALQVQIGADNVAMSTQRGQNNNANVWQFGNDSWATTAQRGECNNAFITQYDGQSYSVEQNLADGMPFGHNQADILQQGPNGTQVDGLYECDLPDVDPGTYSPIGDLGLTDICPGC</sequence>
<dbReference type="Proteomes" id="UP000033497">
    <property type="component" value="Unassembled WGS sequence"/>
</dbReference>
<comment type="caution">
    <text evidence="3">The sequence shown here is derived from an EMBL/GenBank/DDBJ whole genome shotgun (WGS) entry which is preliminary data.</text>
</comment>
<feature type="region of interest" description="Disordered" evidence="1">
    <location>
        <begin position="30"/>
        <end position="53"/>
    </location>
</feature>
<accession>A0ABR5DHL6</accession>
<keyword evidence="2" id="KW-0732">Signal</keyword>